<organism evidence="1">
    <name type="scientific">Myoviridae sp. ctdsp2</name>
    <dbReference type="NCBI Taxonomy" id="2826672"/>
    <lineage>
        <taxon>Viruses</taxon>
        <taxon>Duplodnaviria</taxon>
        <taxon>Heunggongvirae</taxon>
        <taxon>Uroviricota</taxon>
        <taxon>Caudoviricetes</taxon>
    </lineage>
</organism>
<accession>A0A8S5N6X6</accession>
<sequence length="84" mass="10016">MNRNTRNLQILRDKIGIEQFRVIAELLNQEHLTFGDYTRNGFVSKEEQRDAIMKDFYHGYSWEQLQDKYGLTVSALYKITEKKA</sequence>
<dbReference type="EMBL" id="BK015085">
    <property type="protein sequence ID" value="DAD90398.1"/>
    <property type="molecule type" value="Genomic_DNA"/>
</dbReference>
<evidence type="ECO:0000313" key="1">
    <source>
        <dbReference type="EMBL" id="DAD90398.1"/>
    </source>
</evidence>
<protein>
    <submittedName>
        <fullName evidence="1">Mor transcription activator family</fullName>
    </submittedName>
</protein>
<reference evidence="1" key="1">
    <citation type="journal article" date="2021" name="Proc. Natl. Acad. Sci. U.S.A.">
        <title>A Catalog of Tens of Thousands of Viruses from Human Metagenomes Reveals Hidden Associations with Chronic Diseases.</title>
        <authorList>
            <person name="Tisza M.J."/>
            <person name="Buck C.B."/>
        </authorList>
    </citation>
    <scope>NUCLEOTIDE SEQUENCE</scope>
    <source>
        <strain evidence="1">Ctdsp2</strain>
    </source>
</reference>
<name>A0A8S5N6X6_9CAUD</name>
<proteinExistence type="predicted"/>